<name>A0ACB8T633_9AGAM</name>
<accession>A0ACB8T633</accession>
<evidence type="ECO:0000313" key="2">
    <source>
        <dbReference type="Proteomes" id="UP000814140"/>
    </source>
</evidence>
<keyword evidence="2" id="KW-1185">Reference proteome</keyword>
<gene>
    <name evidence="1" type="ORF">BV25DRAFT_1801249</name>
</gene>
<proteinExistence type="predicted"/>
<reference evidence="1" key="1">
    <citation type="submission" date="2021-03" db="EMBL/GenBank/DDBJ databases">
        <authorList>
            <consortium name="DOE Joint Genome Institute"/>
            <person name="Ahrendt S."/>
            <person name="Looney B.P."/>
            <person name="Miyauchi S."/>
            <person name="Morin E."/>
            <person name="Drula E."/>
            <person name="Courty P.E."/>
            <person name="Chicoki N."/>
            <person name="Fauchery L."/>
            <person name="Kohler A."/>
            <person name="Kuo A."/>
            <person name="Labutti K."/>
            <person name="Pangilinan J."/>
            <person name="Lipzen A."/>
            <person name="Riley R."/>
            <person name="Andreopoulos W."/>
            <person name="He G."/>
            <person name="Johnson J."/>
            <person name="Barry K.W."/>
            <person name="Grigoriev I.V."/>
            <person name="Nagy L."/>
            <person name="Hibbett D."/>
            <person name="Henrissat B."/>
            <person name="Matheny P.B."/>
            <person name="Labbe J."/>
            <person name="Martin F."/>
        </authorList>
    </citation>
    <scope>NUCLEOTIDE SEQUENCE</scope>
    <source>
        <strain evidence="1">HHB10654</strain>
    </source>
</reference>
<dbReference type="EMBL" id="MU277200">
    <property type="protein sequence ID" value="KAI0064154.1"/>
    <property type="molecule type" value="Genomic_DNA"/>
</dbReference>
<reference evidence="1" key="2">
    <citation type="journal article" date="2022" name="New Phytol.">
        <title>Evolutionary transition to the ectomycorrhizal habit in the genomes of a hyperdiverse lineage of mushroom-forming fungi.</title>
        <authorList>
            <person name="Looney B."/>
            <person name="Miyauchi S."/>
            <person name="Morin E."/>
            <person name="Drula E."/>
            <person name="Courty P.E."/>
            <person name="Kohler A."/>
            <person name="Kuo A."/>
            <person name="LaButti K."/>
            <person name="Pangilinan J."/>
            <person name="Lipzen A."/>
            <person name="Riley R."/>
            <person name="Andreopoulos W."/>
            <person name="He G."/>
            <person name="Johnson J."/>
            <person name="Nolan M."/>
            <person name="Tritt A."/>
            <person name="Barry K.W."/>
            <person name="Grigoriev I.V."/>
            <person name="Nagy L.G."/>
            <person name="Hibbett D."/>
            <person name="Henrissat B."/>
            <person name="Matheny P.B."/>
            <person name="Labbe J."/>
            <person name="Martin F.M."/>
        </authorList>
    </citation>
    <scope>NUCLEOTIDE SEQUENCE</scope>
    <source>
        <strain evidence="1">HHB10654</strain>
    </source>
</reference>
<sequence length="469" mass="50417">MYLPVLSALDLAGLITQQSSTVDSYVGSEAPLAKAGLLANIGHDGAKSHGALAGLVVASPSTQNPDYLYTWTRDSSLVFKLLIDQFVSGEDTTLRPLIDSFITVEGKIQQTTNPSGTVSTGGLGEPKFNIDGTAFTKPWGRPQRDGPALRSTAMITYGNWLLDNGNTSWVNNTLWPEVQLDLDYVSANWNKSTFDLWEEVNSSSFFTAAVQHRSLRAGSAFAARLQKAQQSTTYSTQANRVLCFMQSFWNPKGMYMTANTGGGRSGIDSNTVLASIHTFDPAAGCDATTFQPCSDKALSNLHVYTESFRNIYSINSKNATALATGRYPEDSYMGGNPWYLSTAAVAEQLYDTVTVWTNTSQLEITPVSLPFFHQLLAPQNATVGVYNATSPVYQAAVGAARNLADSYVAVHAKYTPSSGALAEQFDRASGVPKSAADLTWSYAAILTAFRARAGRAMGSWGAKGLKAVC</sequence>
<comment type="caution">
    <text evidence="1">The sequence shown here is derived from an EMBL/GenBank/DDBJ whole genome shotgun (WGS) entry which is preliminary data.</text>
</comment>
<dbReference type="Proteomes" id="UP000814140">
    <property type="component" value="Unassembled WGS sequence"/>
</dbReference>
<protein>
    <submittedName>
        <fullName evidence="1">Glycoside hydrolase family 15 protein</fullName>
    </submittedName>
</protein>
<organism evidence="1 2">
    <name type="scientific">Artomyces pyxidatus</name>
    <dbReference type="NCBI Taxonomy" id="48021"/>
    <lineage>
        <taxon>Eukaryota</taxon>
        <taxon>Fungi</taxon>
        <taxon>Dikarya</taxon>
        <taxon>Basidiomycota</taxon>
        <taxon>Agaricomycotina</taxon>
        <taxon>Agaricomycetes</taxon>
        <taxon>Russulales</taxon>
        <taxon>Auriscalpiaceae</taxon>
        <taxon>Artomyces</taxon>
    </lineage>
</organism>
<evidence type="ECO:0000313" key="1">
    <source>
        <dbReference type="EMBL" id="KAI0064154.1"/>
    </source>
</evidence>
<keyword evidence="1" id="KW-0378">Hydrolase</keyword>